<evidence type="ECO:0000256" key="4">
    <source>
        <dbReference type="ARBA" id="ARBA00022692"/>
    </source>
</evidence>
<feature type="transmembrane region" description="Helical" evidence="7">
    <location>
        <begin position="238"/>
        <end position="264"/>
    </location>
</feature>
<reference evidence="9 10" key="1">
    <citation type="submission" date="2014-03" db="EMBL/GenBank/DDBJ databases">
        <title>Draft genome sequence of Deinococcus phoenicis 1P10ME.</title>
        <authorList>
            <person name="Stepanov V.G."/>
            <person name="Vaishampayan P."/>
            <person name="Venkateswaran K."/>
            <person name="Fox G.E."/>
        </authorList>
    </citation>
    <scope>NUCLEOTIDE SEQUENCE [LARGE SCALE GENOMIC DNA]</scope>
    <source>
        <strain evidence="9 10">1P10ME</strain>
    </source>
</reference>
<dbReference type="OrthoDB" id="9773683at2"/>
<feature type="transmembrane region" description="Helical" evidence="7">
    <location>
        <begin position="177"/>
        <end position="198"/>
    </location>
</feature>
<evidence type="ECO:0000256" key="5">
    <source>
        <dbReference type="ARBA" id="ARBA00022989"/>
    </source>
</evidence>
<evidence type="ECO:0000256" key="2">
    <source>
        <dbReference type="ARBA" id="ARBA00022448"/>
    </source>
</evidence>
<evidence type="ECO:0000256" key="7">
    <source>
        <dbReference type="RuleBase" id="RU363032"/>
    </source>
</evidence>
<dbReference type="InterPro" id="IPR035906">
    <property type="entry name" value="MetI-like_sf"/>
</dbReference>
<dbReference type="GO" id="GO:0055085">
    <property type="term" value="P:transmembrane transport"/>
    <property type="evidence" value="ECO:0007669"/>
    <property type="project" value="InterPro"/>
</dbReference>
<dbReference type="PANTHER" id="PTHR43163:SF6">
    <property type="entry name" value="DIPEPTIDE TRANSPORT SYSTEM PERMEASE PROTEIN DPPB-RELATED"/>
    <property type="match status" value="1"/>
</dbReference>
<comment type="similarity">
    <text evidence="7">Belongs to the binding-protein-dependent transport system permease family.</text>
</comment>
<evidence type="ECO:0000256" key="3">
    <source>
        <dbReference type="ARBA" id="ARBA00022475"/>
    </source>
</evidence>
<dbReference type="STRING" id="1476583.DEIPH_ctg046orf0010"/>
<dbReference type="Proteomes" id="UP000020492">
    <property type="component" value="Unassembled WGS sequence"/>
</dbReference>
<evidence type="ECO:0000256" key="6">
    <source>
        <dbReference type="ARBA" id="ARBA00023136"/>
    </source>
</evidence>
<dbReference type="EMBL" id="JHAC01000044">
    <property type="protein sequence ID" value="EYB67221.1"/>
    <property type="molecule type" value="Genomic_DNA"/>
</dbReference>
<organism evidence="9 10">
    <name type="scientific">Deinococcus phoenicis</name>
    <dbReference type="NCBI Taxonomy" id="1476583"/>
    <lineage>
        <taxon>Bacteria</taxon>
        <taxon>Thermotogati</taxon>
        <taxon>Deinococcota</taxon>
        <taxon>Deinococci</taxon>
        <taxon>Deinococcales</taxon>
        <taxon>Deinococcaceae</taxon>
        <taxon>Deinococcus</taxon>
    </lineage>
</organism>
<dbReference type="Pfam" id="PF00528">
    <property type="entry name" value="BPD_transp_1"/>
    <property type="match status" value="1"/>
</dbReference>
<keyword evidence="3" id="KW-1003">Cell membrane</keyword>
<keyword evidence="4 7" id="KW-0812">Transmembrane</keyword>
<keyword evidence="6 7" id="KW-0472">Membrane</keyword>
<dbReference type="GO" id="GO:0005886">
    <property type="term" value="C:plasma membrane"/>
    <property type="evidence" value="ECO:0007669"/>
    <property type="project" value="UniProtKB-SubCell"/>
</dbReference>
<dbReference type="PROSITE" id="PS50928">
    <property type="entry name" value="ABC_TM1"/>
    <property type="match status" value="1"/>
</dbReference>
<keyword evidence="10" id="KW-1185">Reference proteome</keyword>
<gene>
    <name evidence="9" type="ORF">DEIPH_ctg046orf0010</name>
</gene>
<keyword evidence="2 7" id="KW-0813">Transport</keyword>
<proteinExistence type="inferred from homology"/>
<keyword evidence="5 7" id="KW-1133">Transmembrane helix</keyword>
<dbReference type="AlphaFoldDB" id="A0A016QMK0"/>
<dbReference type="PANTHER" id="PTHR43163">
    <property type="entry name" value="DIPEPTIDE TRANSPORT SYSTEM PERMEASE PROTEIN DPPB-RELATED"/>
    <property type="match status" value="1"/>
</dbReference>
<dbReference type="InterPro" id="IPR000515">
    <property type="entry name" value="MetI-like"/>
</dbReference>
<evidence type="ECO:0000313" key="9">
    <source>
        <dbReference type="EMBL" id="EYB67221.1"/>
    </source>
</evidence>
<dbReference type="InterPro" id="IPR045621">
    <property type="entry name" value="BPD_transp_1_N"/>
</dbReference>
<evidence type="ECO:0000256" key="1">
    <source>
        <dbReference type="ARBA" id="ARBA00004651"/>
    </source>
</evidence>
<dbReference type="CDD" id="cd06261">
    <property type="entry name" value="TM_PBP2"/>
    <property type="match status" value="1"/>
</dbReference>
<protein>
    <submittedName>
        <fullName evidence="9">Dipeptide/oligopeptide/nickel ABC transporter permease</fullName>
    </submittedName>
</protein>
<evidence type="ECO:0000259" key="8">
    <source>
        <dbReference type="PROSITE" id="PS50928"/>
    </source>
</evidence>
<feature type="transmembrane region" description="Helical" evidence="7">
    <location>
        <begin position="136"/>
        <end position="157"/>
    </location>
</feature>
<dbReference type="Gene3D" id="1.10.3720.10">
    <property type="entry name" value="MetI-like"/>
    <property type="match status" value="1"/>
</dbReference>
<feature type="transmembrane region" description="Helical" evidence="7">
    <location>
        <begin position="101"/>
        <end position="124"/>
    </location>
</feature>
<feature type="transmembrane region" description="Helical" evidence="7">
    <location>
        <begin position="284"/>
        <end position="310"/>
    </location>
</feature>
<dbReference type="PATRIC" id="fig|1476583.3.peg.2695"/>
<sequence>MGIYALRRLLISIPLLLVITAIIFTLLQFTPGDPLDAYIPPDQVVTAEQRAIIRHELGLDQPKAVQYARWLQHAVQGDLGYRIKNGEPVAAEIARRLPPTLLLMGAGMGLGVVLGVLFGVMAAVRRYTALDNVLTVFAFLGISTPAFLAGLLGLYVFALKLKWFPAGGYQTPGDGGVLDILSHLALPALILSVTYVAVLMRYTRSSILEVIHQDYVRTASAKGVAYPRVVSKHVLRNALIPVVTVIGANVANLIGGAVFLESIFSWPGTGQLYLDAIDARDYPMIMGTTLVLAGTILLANLITDLMYGLIDPRIRYT</sequence>
<comment type="subcellular location">
    <subcellularLocation>
        <location evidence="1 7">Cell membrane</location>
        <topology evidence="1 7">Multi-pass membrane protein</topology>
    </subcellularLocation>
</comment>
<comment type="caution">
    <text evidence="9">The sequence shown here is derived from an EMBL/GenBank/DDBJ whole genome shotgun (WGS) entry which is preliminary data.</text>
</comment>
<name>A0A016QMK0_9DEIO</name>
<dbReference type="RefSeq" id="WP_034358950.1">
    <property type="nucleotide sequence ID" value="NZ_JHAC01000044.1"/>
</dbReference>
<feature type="domain" description="ABC transmembrane type-1" evidence="8">
    <location>
        <begin position="97"/>
        <end position="303"/>
    </location>
</feature>
<dbReference type="eggNOG" id="COG0601">
    <property type="taxonomic scope" value="Bacteria"/>
</dbReference>
<evidence type="ECO:0000313" key="10">
    <source>
        <dbReference type="Proteomes" id="UP000020492"/>
    </source>
</evidence>
<dbReference type="SUPFAM" id="SSF161098">
    <property type="entry name" value="MetI-like"/>
    <property type="match status" value="1"/>
</dbReference>
<feature type="transmembrane region" description="Helical" evidence="7">
    <location>
        <begin position="9"/>
        <end position="29"/>
    </location>
</feature>
<accession>A0A016QMK0</accession>
<dbReference type="Pfam" id="PF19300">
    <property type="entry name" value="BPD_transp_1_N"/>
    <property type="match status" value="1"/>
</dbReference>